<evidence type="ECO:0000313" key="8">
    <source>
        <dbReference type="Proteomes" id="UP000029964"/>
    </source>
</evidence>
<keyword evidence="2 5" id="KW-0812">Transmembrane</keyword>
<comment type="subcellular location">
    <subcellularLocation>
        <location evidence="1">Membrane</location>
        <topology evidence="1">Multi-pass membrane protein</topology>
    </subcellularLocation>
</comment>
<dbReference type="GO" id="GO:0005886">
    <property type="term" value="C:plasma membrane"/>
    <property type="evidence" value="ECO:0007669"/>
    <property type="project" value="TreeGrafter"/>
</dbReference>
<feature type="transmembrane region" description="Helical" evidence="5">
    <location>
        <begin position="127"/>
        <end position="149"/>
    </location>
</feature>
<feature type="transmembrane region" description="Helical" evidence="5">
    <location>
        <begin position="344"/>
        <end position="364"/>
    </location>
</feature>
<gene>
    <name evidence="7" type="ORF">ACRE_066540</name>
</gene>
<dbReference type="GO" id="GO:0022857">
    <property type="term" value="F:transmembrane transporter activity"/>
    <property type="evidence" value="ECO:0007669"/>
    <property type="project" value="InterPro"/>
</dbReference>
<name>A0A086SZP4_HAPC1</name>
<dbReference type="PANTHER" id="PTHR23502:SF74">
    <property type="entry name" value="MAJOR FACILITATOR SUPERFAMILY (MFS) PROFILE DOMAIN-CONTAINING PROTEIN"/>
    <property type="match status" value="1"/>
</dbReference>
<protein>
    <submittedName>
        <fullName evidence="7">Polyamine transporter-like protein</fullName>
    </submittedName>
</protein>
<evidence type="ECO:0000256" key="4">
    <source>
        <dbReference type="ARBA" id="ARBA00023136"/>
    </source>
</evidence>
<dbReference type="Pfam" id="PF07690">
    <property type="entry name" value="MFS_1"/>
    <property type="match status" value="1"/>
</dbReference>
<feature type="transmembrane region" description="Helical" evidence="5">
    <location>
        <begin position="300"/>
        <end position="323"/>
    </location>
</feature>
<dbReference type="Proteomes" id="UP000029964">
    <property type="component" value="Unassembled WGS sequence"/>
</dbReference>
<organism evidence="7 8">
    <name type="scientific">Hapsidospora chrysogenum (strain ATCC 11550 / CBS 779.69 / DSM 880 / IAM 14645 / JCM 23072 / IMI 49137)</name>
    <name type="common">Acremonium chrysogenum</name>
    <dbReference type="NCBI Taxonomy" id="857340"/>
    <lineage>
        <taxon>Eukaryota</taxon>
        <taxon>Fungi</taxon>
        <taxon>Dikarya</taxon>
        <taxon>Ascomycota</taxon>
        <taxon>Pezizomycotina</taxon>
        <taxon>Sordariomycetes</taxon>
        <taxon>Hypocreomycetidae</taxon>
        <taxon>Hypocreales</taxon>
        <taxon>Bionectriaceae</taxon>
        <taxon>Hapsidospora</taxon>
    </lineage>
</organism>
<dbReference type="SUPFAM" id="SSF103473">
    <property type="entry name" value="MFS general substrate transporter"/>
    <property type="match status" value="1"/>
</dbReference>
<feature type="transmembrane region" description="Helical" evidence="5">
    <location>
        <begin position="102"/>
        <end position="121"/>
    </location>
</feature>
<dbReference type="OrthoDB" id="5141738at2759"/>
<evidence type="ECO:0000256" key="2">
    <source>
        <dbReference type="ARBA" id="ARBA00022692"/>
    </source>
</evidence>
<feature type="transmembrane region" description="Helical" evidence="5">
    <location>
        <begin position="161"/>
        <end position="180"/>
    </location>
</feature>
<feature type="transmembrane region" description="Helical" evidence="5">
    <location>
        <begin position="70"/>
        <end position="90"/>
    </location>
</feature>
<dbReference type="InterPro" id="IPR011701">
    <property type="entry name" value="MFS"/>
</dbReference>
<sequence>MSTSDSEDKFASLEAACLDKSWAPTKLSWPRKVHIIVAGFTCTLNGNLGSSMPSGALEAIAEHFHVSNQVHLTLLNSLYMVGYVLGPLLFGPLSEYVGRRPVLIGTFLGYLIFMLACSGAPTYPALLVFRLLCGINAAAPTTVISGLYADILDIPSQRGTAIALYMTVTSIGTFIGPIISGYTSQASWRWPFWAAGLIAVPGLPIVLTLPETFVPVLYNKEVRRRIENGFDAGGETVMQHQAFNVRKIFLRPVVLLVTEPILLSTSLYLALAYSITYLMFQAYPVVFQGYYGLAPGPASLAWIPMAIGVILSLAVFCFFNWWYDQSARAGQPWAQREINRRLPLACFASPLMVVSLFWLGWTSWRNISPVIPASGGTLFALGFQLVFLGMSNYLTDIFRQWSASAQAAASTTRSIGAILLPLAADSMYSNLGIHWAPSVLGFLSLAMGVIPFVFMKYGDNLARRSKYAQPSNGASEASKQAR</sequence>
<dbReference type="PANTHER" id="PTHR23502">
    <property type="entry name" value="MAJOR FACILITATOR SUPERFAMILY"/>
    <property type="match status" value="1"/>
</dbReference>
<dbReference type="EMBL" id="JPKY01000090">
    <property type="protein sequence ID" value="KFH42576.1"/>
    <property type="molecule type" value="Genomic_DNA"/>
</dbReference>
<dbReference type="PROSITE" id="PS50850">
    <property type="entry name" value="MFS"/>
    <property type="match status" value="1"/>
</dbReference>
<dbReference type="AlphaFoldDB" id="A0A086SZP4"/>
<feature type="transmembrane region" description="Helical" evidence="5">
    <location>
        <begin position="192"/>
        <end position="218"/>
    </location>
</feature>
<feature type="transmembrane region" description="Helical" evidence="5">
    <location>
        <begin position="253"/>
        <end position="280"/>
    </location>
</feature>
<dbReference type="Gene3D" id="1.20.1250.20">
    <property type="entry name" value="MFS general substrate transporter like domains"/>
    <property type="match status" value="1"/>
</dbReference>
<feature type="transmembrane region" description="Helical" evidence="5">
    <location>
        <begin position="401"/>
        <end position="423"/>
    </location>
</feature>
<dbReference type="STRING" id="857340.A0A086SZP4"/>
<evidence type="ECO:0000313" key="7">
    <source>
        <dbReference type="EMBL" id="KFH42576.1"/>
    </source>
</evidence>
<feature type="domain" description="Major facilitator superfamily (MFS) profile" evidence="6">
    <location>
        <begin position="34"/>
        <end position="459"/>
    </location>
</feature>
<evidence type="ECO:0000256" key="5">
    <source>
        <dbReference type="SAM" id="Phobius"/>
    </source>
</evidence>
<keyword evidence="3 5" id="KW-1133">Transmembrane helix</keyword>
<evidence type="ECO:0000259" key="6">
    <source>
        <dbReference type="PROSITE" id="PS50850"/>
    </source>
</evidence>
<dbReference type="InterPro" id="IPR020846">
    <property type="entry name" value="MFS_dom"/>
</dbReference>
<evidence type="ECO:0000256" key="3">
    <source>
        <dbReference type="ARBA" id="ARBA00022989"/>
    </source>
</evidence>
<proteinExistence type="predicted"/>
<comment type="caution">
    <text evidence="7">The sequence shown here is derived from an EMBL/GenBank/DDBJ whole genome shotgun (WGS) entry which is preliminary data.</text>
</comment>
<reference evidence="8" key="1">
    <citation type="journal article" date="2014" name="Genome Announc.">
        <title>Genome sequence and annotation of Acremonium chrysogenum, producer of the beta-lactam antibiotic cephalosporin C.</title>
        <authorList>
            <person name="Terfehr D."/>
            <person name="Dahlmann T.A."/>
            <person name="Specht T."/>
            <person name="Zadra I."/>
            <person name="Kuernsteiner H."/>
            <person name="Kueck U."/>
        </authorList>
    </citation>
    <scope>NUCLEOTIDE SEQUENCE [LARGE SCALE GENOMIC DNA]</scope>
    <source>
        <strain evidence="8">ATCC 11550 / CBS 779.69 / DSM 880 / IAM 14645 / JCM 23072 / IMI 49137</strain>
    </source>
</reference>
<evidence type="ECO:0000256" key="1">
    <source>
        <dbReference type="ARBA" id="ARBA00004141"/>
    </source>
</evidence>
<keyword evidence="8" id="KW-1185">Reference proteome</keyword>
<feature type="transmembrane region" description="Helical" evidence="5">
    <location>
        <begin position="370"/>
        <end position="389"/>
    </location>
</feature>
<accession>A0A086SZP4</accession>
<dbReference type="HOGENOM" id="CLU_008455_11_2_1"/>
<dbReference type="InterPro" id="IPR036259">
    <property type="entry name" value="MFS_trans_sf"/>
</dbReference>
<feature type="transmembrane region" description="Helical" evidence="5">
    <location>
        <begin position="435"/>
        <end position="454"/>
    </location>
</feature>
<keyword evidence="4 5" id="KW-0472">Membrane</keyword>